<protein>
    <submittedName>
        <fullName evidence="3">Rod shape-determining protein MreC</fullName>
    </submittedName>
</protein>
<organism evidence="3">
    <name type="scientific">Schistocephalus solidus</name>
    <name type="common">Tapeworm</name>
    <dbReference type="NCBI Taxonomy" id="70667"/>
    <lineage>
        <taxon>Eukaryota</taxon>
        <taxon>Metazoa</taxon>
        <taxon>Spiralia</taxon>
        <taxon>Lophotrochozoa</taxon>
        <taxon>Platyhelminthes</taxon>
        <taxon>Cestoda</taxon>
        <taxon>Eucestoda</taxon>
        <taxon>Diphyllobothriidea</taxon>
        <taxon>Diphyllobothriidae</taxon>
        <taxon>Schistocephalus</taxon>
    </lineage>
</organism>
<dbReference type="Proteomes" id="UP000275846">
    <property type="component" value="Unassembled WGS sequence"/>
</dbReference>
<accession>A0A183SGZ8</accession>
<evidence type="ECO:0000313" key="3">
    <source>
        <dbReference type="WBParaSite" id="SSLN_0000359901-mRNA-1"/>
    </source>
</evidence>
<sequence length="88" mass="9836">MYMVLFHDRHQRLQRYNSQLDQAKSHFQVATREESNNIEQTILSQTTARAGQLSGAEVGATAGDLVYVFYVHDLAPQTRAPGFHTTGG</sequence>
<keyword evidence="2" id="KW-1185">Reference proteome</keyword>
<evidence type="ECO:0000313" key="1">
    <source>
        <dbReference type="EMBL" id="VDL89881.1"/>
    </source>
</evidence>
<evidence type="ECO:0000313" key="2">
    <source>
        <dbReference type="Proteomes" id="UP000275846"/>
    </source>
</evidence>
<dbReference type="WBParaSite" id="SSLN_0000359901-mRNA-1">
    <property type="protein sequence ID" value="SSLN_0000359901-mRNA-1"/>
    <property type="gene ID" value="SSLN_0000359901"/>
</dbReference>
<reference evidence="3" key="1">
    <citation type="submission" date="2016-06" db="UniProtKB">
        <authorList>
            <consortium name="WormBaseParasite"/>
        </authorList>
    </citation>
    <scope>IDENTIFICATION</scope>
</reference>
<proteinExistence type="predicted"/>
<dbReference type="EMBL" id="UYSU01032555">
    <property type="protein sequence ID" value="VDL89881.1"/>
    <property type="molecule type" value="Genomic_DNA"/>
</dbReference>
<gene>
    <name evidence="1" type="ORF">SSLN_LOCUS3496</name>
</gene>
<dbReference type="AlphaFoldDB" id="A0A183SGZ8"/>
<name>A0A183SGZ8_SCHSO</name>
<reference evidence="1 2" key="2">
    <citation type="submission" date="2018-11" db="EMBL/GenBank/DDBJ databases">
        <authorList>
            <consortium name="Pathogen Informatics"/>
        </authorList>
    </citation>
    <scope>NUCLEOTIDE SEQUENCE [LARGE SCALE GENOMIC DNA]</scope>
    <source>
        <strain evidence="1 2">NST_G2</strain>
    </source>
</reference>